<protein>
    <recommendedName>
        <fullName evidence="3">HAD-superfamily hydrolase</fullName>
    </recommendedName>
</protein>
<dbReference type="EMBL" id="ADKX01000032">
    <property type="protein sequence ID" value="EFW04933.1"/>
    <property type="molecule type" value="Genomic_DNA"/>
</dbReference>
<accession>E7GAN2</accession>
<dbReference type="CDD" id="cd07505">
    <property type="entry name" value="HAD_BPGM-like"/>
    <property type="match status" value="1"/>
</dbReference>
<dbReference type="STRING" id="100884.GCA_000269565_01918"/>
<gene>
    <name evidence="1" type="ORF">HMPREF9488_01822</name>
</gene>
<dbReference type="Gene3D" id="1.10.150.240">
    <property type="entry name" value="Putative phosphatase, domain 2"/>
    <property type="match status" value="1"/>
</dbReference>
<dbReference type="InterPro" id="IPR041492">
    <property type="entry name" value="HAD_2"/>
</dbReference>
<sequence length="214" mass="24380">MIKGYIFDLDGTLLDSLNVWDNVGNRYLQSIGIQGPDDLDSLMEHMSLQEAALYMKNTFVLTQSVNEVALGITYIIEEAYEKSIPLKIGARKVIEKCFDKNYQIVAFTAGSVELATKALMRLNLFHYFQNIYSCQTCGYNKTEIESYLTLVKSMNLKVKECVVVEDALYAIETAVNAGCYVKAIYDQANQKDWDKICGIAHEHYESFIEMEDRI</sequence>
<keyword evidence="2" id="KW-1185">Reference proteome</keyword>
<dbReference type="Gene3D" id="3.40.50.1000">
    <property type="entry name" value="HAD superfamily/HAD-like"/>
    <property type="match status" value="1"/>
</dbReference>
<dbReference type="GO" id="GO:0008967">
    <property type="term" value="F:phosphoglycolate phosphatase activity"/>
    <property type="evidence" value="ECO:0007669"/>
    <property type="project" value="TreeGrafter"/>
</dbReference>
<dbReference type="Proteomes" id="UP000003157">
    <property type="component" value="Unassembled WGS sequence"/>
</dbReference>
<dbReference type="SFLD" id="SFLDS00003">
    <property type="entry name" value="Haloacid_Dehalogenase"/>
    <property type="match status" value="1"/>
</dbReference>
<evidence type="ECO:0000313" key="2">
    <source>
        <dbReference type="Proteomes" id="UP000003157"/>
    </source>
</evidence>
<reference evidence="1 2" key="1">
    <citation type="submission" date="2010-12" db="EMBL/GenBank/DDBJ databases">
        <title>The Genome Sequence of Coprobacillus sp. strain 29_1.</title>
        <authorList>
            <consortium name="The Broad Institute Genome Sequencing Platform"/>
            <person name="Earl A."/>
            <person name="Ward D."/>
            <person name="Feldgarden M."/>
            <person name="Gevers D."/>
            <person name="Daigneault M."/>
            <person name="Sibley C.D."/>
            <person name="White A."/>
            <person name="Strauss J."/>
            <person name="Allen-Vercoe E."/>
            <person name="Young S.K."/>
            <person name="Zeng Q."/>
            <person name="Gargeya S."/>
            <person name="Fitzgerald M."/>
            <person name="Haas B."/>
            <person name="Abouelleil A."/>
            <person name="Alvarado L."/>
            <person name="Arachchi H.M."/>
            <person name="Berlin A."/>
            <person name="Brown A."/>
            <person name="Chapman S.B."/>
            <person name="Chen Z."/>
            <person name="Dunbar C."/>
            <person name="Freedman E."/>
            <person name="Gearin G."/>
            <person name="Gellesch M."/>
            <person name="Goldberg J."/>
            <person name="Griggs A."/>
            <person name="Gujja S."/>
            <person name="Heilman E."/>
            <person name="Heiman D."/>
            <person name="Howarth C."/>
            <person name="Larson L."/>
            <person name="Lui A."/>
            <person name="MacDonald P.J.P."/>
            <person name="Mehta T."/>
            <person name="Montmayeur A."/>
            <person name="Murphy C."/>
            <person name="Neiman D."/>
            <person name="Pearson M."/>
            <person name="Priest M."/>
            <person name="Roberts A."/>
            <person name="Saif S."/>
            <person name="Shea T."/>
            <person name="Shenoy N."/>
            <person name="Sisk P."/>
            <person name="Stolte C."/>
            <person name="Sykes S."/>
            <person name="White J."/>
            <person name="Yandava C."/>
            <person name="Nusbaum C."/>
            <person name="Birren B."/>
        </authorList>
    </citation>
    <scope>NUCLEOTIDE SEQUENCE [LARGE SCALE GENOMIC DNA]</scope>
    <source>
        <strain evidence="1 2">29_1</strain>
    </source>
</reference>
<evidence type="ECO:0000313" key="1">
    <source>
        <dbReference type="EMBL" id="EFW04933.1"/>
    </source>
</evidence>
<evidence type="ECO:0008006" key="3">
    <source>
        <dbReference type="Google" id="ProtNLM"/>
    </source>
</evidence>
<dbReference type="SFLD" id="SFLDG01129">
    <property type="entry name" value="C1.5:_HAD__Beta-PGM__Phosphata"/>
    <property type="match status" value="1"/>
</dbReference>
<comment type="caution">
    <text evidence="1">The sequence shown here is derived from an EMBL/GenBank/DDBJ whole genome shotgun (WGS) entry which is preliminary data.</text>
</comment>
<dbReference type="SUPFAM" id="SSF56784">
    <property type="entry name" value="HAD-like"/>
    <property type="match status" value="1"/>
</dbReference>
<dbReference type="InterPro" id="IPR023198">
    <property type="entry name" value="PGP-like_dom2"/>
</dbReference>
<dbReference type="InterPro" id="IPR050155">
    <property type="entry name" value="HAD-like_hydrolase_sf"/>
</dbReference>
<dbReference type="RefSeq" id="WP_008788924.1">
    <property type="nucleotide sequence ID" value="NZ_CATZHE010000007.1"/>
</dbReference>
<organism evidence="1 2">
    <name type="scientific">Coprobacillus cateniformis</name>
    <dbReference type="NCBI Taxonomy" id="100884"/>
    <lineage>
        <taxon>Bacteria</taxon>
        <taxon>Bacillati</taxon>
        <taxon>Bacillota</taxon>
        <taxon>Erysipelotrichia</taxon>
        <taxon>Erysipelotrichales</taxon>
        <taxon>Coprobacillaceae</taxon>
        <taxon>Coprobacillus</taxon>
    </lineage>
</organism>
<dbReference type="Pfam" id="PF13419">
    <property type="entry name" value="HAD_2"/>
    <property type="match status" value="1"/>
</dbReference>
<name>E7GAN2_9FIRM</name>
<dbReference type="AlphaFoldDB" id="E7GAN2"/>
<dbReference type="PANTHER" id="PTHR43434">
    <property type="entry name" value="PHOSPHOGLYCOLATE PHOSPHATASE"/>
    <property type="match status" value="1"/>
</dbReference>
<dbReference type="OrthoDB" id="9797743at2"/>
<dbReference type="PANTHER" id="PTHR43434:SF1">
    <property type="entry name" value="PHOSPHOGLYCOLATE PHOSPHATASE"/>
    <property type="match status" value="1"/>
</dbReference>
<dbReference type="GO" id="GO:0006281">
    <property type="term" value="P:DNA repair"/>
    <property type="evidence" value="ECO:0007669"/>
    <property type="project" value="TreeGrafter"/>
</dbReference>
<dbReference type="eggNOG" id="COG0637">
    <property type="taxonomic scope" value="Bacteria"/>
</dbReference>
<dbReference type="HOGENOM" id="CLU_045011_13_1_9"/>
<dbReference type="InterPro" id="IPR023214">
    <property type="entry name" value="HAD_sf"/>
</dbReference>
<proteinExistence type="predicted"/>
<dbReference type="InterPro" id="IPR036412">
    <property type="entry name" value="HAD-like_sf"/>
</dbReference>